<evidence type="ECO:0000256" key="1">
    <source>
        <dbReference type="SAM" id="Phobius"/>
    </source>
</evidence>
<proteinExistence type="predicted"/>
<feature type="transmembrane region" description="Helical" evidence="1">
    <location>
        <begin position="37"/>
        <end position="63"/>
    </location>
</feature>
<name>A0A9P6NV32_9BASI</name>
<keyword evidence="1" id="KW-0472">Membrane</keyword>
<organism evidence="2 3">
    <name type="scientific">Cronartium quercuum f. sp. fusiforme G11</name>
    <dbReference type="NCBI Taxonomy" id="708437"/>
    <lineage>
        <taxon>Eukaryota</taxon>
        <taxon>Fungi</taxon>
        <taxon>Dikarya</taxon>
        <taxon>Basidiomycota</taxon>
        <taxon>Pucciniomycotina</taxon>
        <taxon>Pucciniomycetes</taxon>
        <taxon>Pucciniales</taxon>
        <taxon>Coleosporiaceae</taxon>
        <taxon>Cronartium</taxon>
    </lineage>
</organism>
<sequence>MEIILLLPLTLHQKPHPNFWERIVLSSDDMPSPAFHIYYLLSLHLSLSCFCASFHFVLLFFWLRWLLNLNMDVFFCNVITIIDNECLSG</sequence>
<evidence type="ECO:0000313" key="2">
    <source>
        <dbReference type="EMBL" id="KAG0152489.1"/>
    </source>
</evidence>
<protein>
    <submittedName>
        <fullName evidence="2">Uncharacterized protein</fullName>
    </submittedName>
</protein>
<keyword evidence="1" id="KW-1133">Transmembrane helix</keyword>
<dbReference type="AlphaFoldDB" id="A0A9P6NV32"/>
<accession>A0A9P6NV32</accession>
<reference evidence="2" key="1">
    <citation type="submission" date="2013-11" db="EMBL/GenBank/DDBJ databases">
        <title>Genome sequence of the fusiform rust pathogen reveals effectors for host alternation and coevolution with pine.</title>
        <authorList>
            <consortium name="DOE Joint Genome Institute"/>
            <person name="Smith K."/>
            <person name="Pendleton A."/>
            <person name="Kubisiak T."/>
            <person name="Anderson C."/>
            <person name="Salamov A."/>
            <person name="Aerts A."/>
            <person name="Riley R."/>
            <person name="Clum A."/>
            <person name="Lindquist E."/>
            <person name="Ence D."/>
            <person name="Campbell M."/>
            <person name="Kronenberg Z."/>
            <person name="Feau N."/>
            <person name="Dhillon B."/>
            <person name="Hamelin R."/>
            <person name="Burleigh J."/>
            <person name="Smith J."/>
            <person name="Yandell M."/>
            <person name="Nelson C."/>
            <person name="Grigoriev I."/>
            <person name="Davis J."/>
        </authorList>
    </citation>
    <scope>NUCLEOTIDE SEQUENCE</scope>
    <source>
        <strain evidence="2">G11</strain>
    </source>
</reference>
<comment type="caution">
    <text evidence="2">The sequence shown here is derived from an EMBL/GenBank/DDBJ whole genome shotgun (WGS) entry which is preliminary data.</text>
</comment>
<keyword evidence="3" id="KW-1185">Reference proteome</keyword>
<dbReference type="EMBL" id="MU167208">
    <property type="protein sequence ID" value="KAG0152489.1"/>
    <property type="molecule type" value="Genomic_DNA"/>
</dbReference>
<keyword evidence="1" id="KW-0812">Transmembrane</keyword>
<gene>
    <name evidence="2" type="ORF">CROQUDRAFT_146802</name>
</gene>
<evidence type="ECO:0000313" key="3">
    <source>
        <dbReference type="Proteomes" id="UP000886653"/>
    </source>
</evidence>
<dbReference type="Proteomes" id="UP000886653">
    <property type="component" value="Unassembled WGS sequence"/>
</dbReference>